<dbReference type="Pfam" id="PF13848">
    <property type="entry name" value="Thioredoxin_6"/>
    <property type="match status" value="1"/>
</dbReference>
<evidence type="ECO:0000256" key="9">
    <source>
        <dbReference type="ARBA" id="ARBA00023157"/>
    </source>
</evidence>
<dbReference type="GO" id="GO:0034976">
    <property type="term" value="P:response to endoplasmic reticulum stress"/>
    <property type="evidence" value="ECO:0007669"/>
    <property type="project" value="TreeGrafter"/>
</dbReference>
<evidence type="ECO:0000256" key="7">
    <source>
        <dbReference type="ARBA" id="ARBA00022737"/>
    </source>
</evidence>
<feature type="signal peptide" evidence="14">
    <location>
        <begin position="1"/>
        <end position="29"/>
    </location>
</feature>
<dbReference type="CDD" id="cd02981">
    <property type="entry name" value="PDI_b_family"/>
    <property type="match status" value="1"/>
</dbReference>
<feature type="domain" description="Thioredoxin" evidence="16">
    <location>
        <begin position="11"/>
        <end position="135"/>
    </location>
</feature>
<evidence type="ECO:0000256" key="15">
    <source>
        <dbReference type="SAM" id="Coils"/>
    </source>
</evidence>
<dbReference type="Proteomes" id="UP001150569">
    <property type="component" value="Unassembled WGS sequence"/>
</dbReference>
<dbReference type="OrthoDB" id="427280at2759"/>
<dbReference type="CDD" id="cd02982">
    <property type="entry name" value="PDI_b'_family"/>
    <property type="match status" value="1"/>
</dbReference>
<dbReference type="Pfam" id="PF00085">
    <property type="entry name" value="Thioredoxin"/>
    <property type="match status" value="2"/>
</dbReference>
<evidence type="ECO:0000256" key="8">
    <source>
        <dbReference type="ARBA" id="ARBA00022824"/>
    </source>
</evidence>
<comment type="catalytic activity">
    <reaction evidence="1 14">
        <text>Catalyzes the rearrangement of -S-S- bonds in proteins.</text>
        <dbReference type="EC" id="5.3.4.1"/>
    </reaction>
</comment>
<dbReference type="PANTHER" id="PTHR18929">
    <property type="entry name" value="PROTEIN DISULFIDE ISOMERASE"/>
    <property type="match status" value="1"/>
</dbReference>
<evidence type="ECO:0000256" key="11">
    <source>
        <dbReference type="ARBA" id="ARBA00023284"/>
    </source>
</evidence>
<comment type="similarity">
    <text evidence="4 13">Belongs to the protein disulfide isomerase family.</text>
</comment>
<evidence type="ECO:0000256" key="5">
    <source>
        <dbReference type="ARBA" id="ARBA00012723"/>
    </source>
</evidence>
<dbReference type="PROSITE" id="PS00194">
    <property type="entry name" value="THIOREDOXIN_1"/>
    <property type="match status" value="2"/>
</dbReference>
<dbReference type="PROSITE" id="PS51352">
    <property type="entry name" value="THIOREDOXIN_2"/>
    <property type="match status" value="2"/>
</dbReference>
<keyword evidence="8" id="KW-0256">Endoplasmic reticulum</keyword>
<keyword evidence="7" id="KW-0677">Repeat</keyword>
<dbReference type="GO" id="GO:0005788">
    <property type="term" value="C:endoplasmic reticulum lumen"/>
    <property type="evidence" value="ECO:0007669"/>
    <property type="project" value="UniProtKB-SubCell"/>
</dbReference>
<keyword evidence="6 14" id="KW-0732">Signal</keyword>
<dbReference type="InterPro" id="IPR036249">
    <property type="entry name" value="Thioredoxin-like_sf"/>
</dbReference>
<evidence type="ECO:0000256" key="10">
    <source>
        <dbReference type="ARBA" id="ARBA00023235"/>
    </source>
</evidence>
<evidence type="ECO:0000256" key="4">
    <source>
        <dbReference type="ARBA" id="ARBA00006347"/>
    </source>
</evidence>
<sequence length="636" mass="68071">MKTFGATRLTVLGTMAAAMFSSSVLVSAASDVLDLGESNFSKRILSEPLALVEFYAPWCGHCKALAPHYEAAATELKELNIPVAKVNCVDEQTLCDEYGVQGYPSIKVFSEGTPSDYQGQRTTEDIVSHVKRLKLPAVTDLTADKLADFKSSEKAVIVGYFDKKNSAAYQTFEAVAKQLRDKLTFGAVLDDDTAKAEGLTAPAVAVYTADSDEPFTLSGADAITALPDLRKFVEVNSLPLLDDIGQHNYAAYMGAGLPLAFIFHIDDDMKKELTDIFTPVAKKFRGKANLVLIDANTFAKQADFLNLREQWPAVGVLGTTGLKYPMDQNKNITAETADDFFTRLAAGEATPFVKSGPIPEDNSGPVKVIVADEFEKIVMDPSKDVLIEFYAPWCGHCKKLAPLWEELGEKYADHPSIVVAKLDGTENDVPVKPEDFQIQGFPTIKLVKRGTNEVVEYSGDRSMETFEEFLSTHVAPAGVVEKAEELAGDAKDAAAAKVAETGEKAEELKDAAAAKVGDAKEAVKDTAEAAAQKASEIKDAAAEKLAEAKAKVTELKEALADSVGHAKDVAALKLAEAEVTVAELQAAAVEKAGEAKDAAAKKLAKAEAKVAELKAAAEEKAAETKETLAAAIHDEL</sequence>
<dbReference type="InterPro" id="IPR005792">
    <property type="entry name" value="Prot_disulphide_isomerase"/>
</dbReference>
<dbReference type="FunFam" id="3.40.30.10:FF:000017">
    <property type="entry name" value="Protein disulfide-isomerase A4"/>
    <property type="match status" value="1"/>
</dbReference>
<comment type="function">
    <text evidence="2">Participates in the folding of proteins containing disulfide bonds, may be involved in glycosylation, prolyl hydroxylation and triglyceride transfer.</text>
</comment>
<dbReference type="NCBIfam" id="TIGR01126">
    <property type="entry name" value="pdi_dom"/>
    <property type="match status" value="2"/>
</dbReference>
<name>A0A9W8DM73_9FUNG</name>
<dbReference type="CDD" id="cd02995">
    <property type="entry name" value="PDI_a_PDI_a'_C"/>
    <property type="match status" value="1"/>
</dbReference>
<evidence type="ECO:0000256" key="1">
    <source>
        <dbReference type="ARBA" id="ARBA00001182"/>
    </source>
</evidence>
<dbReference type="AlphaFoldDB" id="A0A9W8DM73"/>
<dbReference type="Gene3D" id="3.40.30.10">
    <property type="entry name" value="Glutaredoxin"/>
    <property type="match status" value="4"/>
</dbReference>
<feature type="chain" id="PRO_5041013121" description="Protein disulfide-isomerase" evidence="14">
    <location>
        <begin position="30"/>
        <end position="636"/>
    </location>
</feature>
<accession>A0A9W8DM73</accession>
<keyword evidence="9 12" id="KW-1015">Disulfide bond</keyword>
<evidence type="ECO:0000259" key="16">
    <source>
        <dbReference type="PROSITE" id="PS51352"/>
    </source>
</evidence>
<dbReference type="FunFam" id="3.40.30.10:FF:000027">
    <property type="entry name" value="protein disulfide-isomerase A2"/>
    <property type="match status" value="1"/>
</dbReference>
<proteinExistence type="inferred from homology"/>
<dbReference type="GO" id="GO:0003756">
    <property type="term" value="F:protein disulfide isomerase activity"/>
    <property type="evidence" value="ECO:0007669"/>
    <property type="project" value="UniProtKB-EC"/>
</dbReference>
<dbReference type="GO" id="GO:0006457">
    <property type="term" value="P:protein folding"/>
    <property type="evidence" value="ECO:0007669"/>
    <property type="project" value="TreeGrafter"/>
</dbReference>
<dbReference type="PANTHER" id="PTHR18929:SF132">
    <property type="entry name" value="PROTEIN DISULFIDE-ISOMERASE A3"/>
    <property type="match status" value="1"/>
</dbReference>
<feature type="disulfide bond" description="Redox-active" evidence="12">
    <location>
        <begin position="394"/>
        <end position="397"/>
    </location>
</feature>
<dbReference type="InterPro" id="IPR017937">
    <property type="entry name" value="Thioredoxin_CS"/>
</dbReference>
<dbReference type="EMBL" id="JANBPT010001105">
    <property type="protein sequence ID" value="KAJ1910042.1"/>
    <property type="molecule type" value="Genomic_DNA"/>
</dbReference>
<evidence type="ECO:0000256" key="13">
    <source>
        <dbReference type="RuleBase" id="RU004208"/>
    </source>
</evidence>
<feature type="disulfide bond" description="Redox-active" evidence="12">
    <location>
        <begin position="59"/>
        <end position="62"/>
    </location>
</feature>
<feature type="coiled-coil region" evidence="15">
    <location>
        <begin position="491"/>
        <end position="634"/>
    </location>
</feature>
<keyword evidence="11 12" id="KW-0676">Redox-active center</keyword>
<gene>
    <name evidence="17" type="primary">PDI1_2</name>
    <name evidence="17" type="ORF">IWQ60_010863</name>
</gene>
<reference evidence="17" key="1">
    <citation type="submission" date="2022-07" db="EMBL/GenBank/DDBJ databases">
        <title>Phylogenomic reconstructions and comparative analyses of Kickxellomycotina fungi.</title>
        <authorList>
            <person name="Reynolds N.K."/>
            <person name="Stajich J.E."/>
            <person name="Barry K."/>
            <person name="Grigoriev I.V."/>
            <person name="Crous P."/>
            <person name="Smith M.E."/>
        </authorList>
    </citation>
    <scope>NUCLEOTIDE SEQUENCE</scope>
    <source>
        <strain evidence="17">RSA 861</strain>
    </source>
</reference>
<feature type="domain" description="Thioredoxin" evidence="16">
    <location>
        <begin position="344"/>
        <end position="475"/>
    </location>
</feature>
<evidence type="ECO:0000256" key="2">
    <source>
        <dbReference type="ARBA" id="ARBA00002692"/>
    </source>
</evidence>
<dbReference type="SUPFAM" id="SSF52833">
    <property type="entry name" value="Thioredoxin-like"/>
    <property type="match status" value="4"/>
</dbReference>
<dbReference type="InterPro" id="IPR013766">
    <property type="entry name" value="Thioredoxin_domain"/>
</dbReference>
<dbReference type="NCBIfam" id="TIGR01130">
    <property type="entry name" value="ER_PDI_fam"/>
    <property type="match status" value="1"/>
</dbReference>
<dbReference type="InterPro" id="IPR005788">
    <property type="entry name" value="PDI_thioredoxin-like_dom"/>
</dbReference>
<evidence type="ECO:0000256" key="12">
    <source>
        <dbReference type="PIRSR" id="PIRSR605792-51"/>
    </source>
</evidence>
<dbReference type="CDD" id="cd02961">
    <property type="entry name" value="PDI_a_family"/>
    <property type="match status" value="1"/>
</dbReference>
<protein>
    <recommendedName>
        <fullName evidence="5 14">Protein disulfide-isomerase</fullName>
        <ecNumber evidence="5 14">5.3.4.1</ecNumber>
    </recommendedName>
</protein>
<comment type="subcellular location">
    <subcellularLocation>
        <location evidence="3">Endoplasmic reticulum lumen</location>
    </subcellularLocation>
</comment>
<evidence type="ECO:0000313" key="17">
    <source>
        <dbReference type="EMBL" id="KAJ1910042.1"/>
    </source>
</evidence>
<dbReference type="EC" id="5.3.4.1" evidence="5 14"/>
<comment type="caution">
    <text evidence="17">The sequence shown here is derived from an EMBL/GenBank/DDBJ whole genome shotgun (WGS) entry which is preliminary data.</text>
</comment>
<keyword evidence="10 14" id="KW-0413">Isomerase</keyword>
<organism evidence="17 18">
    <name type="scientific">Tieghemiomyces parasiticus</name>
    <dbReference type="NCBI Taxonomy" id="78921"/>
    <lineage>
        <taxon>Eukaryota</taxon>
        <taxon>Fungi</taxon>
        <taxon>Fungi incertae sedis</taxon>
        <taxon>Zoopagomycota</taxon>
        <taxon>Kickxellomycotina</taxon>
        <taxon>Dimargaritomycetes</taxon>
        <taxon>Dimargaritales</taxon>
        <taxon>Dimargaritaceae</taxon>
        <taxon>Tieghemiomyces</taxon>
    </lineage>
</organism>
<dbReference type="PRINTS" id="PR00421">
    <property type="entry name" value="THIOREDOXIN"/>
</dbReference>
<evidence type="ECO:0000313" key="18">
    <source>
        <dbReference type="Proteomes" id="UP001150569"/>
    </source>
</evidence>
<evidence type="ECO:0000256" key="3">
    <source>
        <dbReference type="ARBA" id="ARBA00004319"/>
    </source>
</evidence>
<keyword evidence="15" id="KW-0175">Coiled coil</keyword>
<evidence type="ECO:0000256" key="6">
    <source>
        <dbReference type="ARBA" id="ARBA00022729"/>
    </source>
</evidence>
<evidence type="ECO:0000256" key="14">
    <source>
        <dbReference type="RuleBase" id="RU361130"/>
    </source>
</evidence>
<keyword evidence="18" id="KW-1185">Reference proteome</keyword>